<proteinExistence type="predicted"/>
<dbReference type="EMBL" id="CP081135">
    <property type="protein sequence ID" value="UEL49195.1"/>
    <property type="molecule type" value="Genomic_DNA"/>
</dbReference>
<keyword evidence="4" id="KW-1185">Reference proteome</keyword>
<evidence type="ECO:0000313" key="4">
    <source>
        <dbReference type="Proteomes" id="UP001198983"/>
    </source>
</evidence>
<sequence>MKIELIISLVSMVATVGSFYIALKAKSDVKKLEQKIIRIENNFANQIYRSSNNTNNTNYGTNSGVMSGNVTGGVSIGK</sequence>
<gene>
    <name evidence="3" type="ORF">JW646_07045</name>
</gene>
<evidence type="ECO:0000313" key="3">
    <source>
        <dbReference type="EMBL" id="UEL49195.1"/>
    </source>
</evidence>
<dbReference type="AlphaFoldDB" id="A0AAX2ZK60"/>
<keyword evidence="2" id="KW-1133">Transmembrane helix</keyword>
<feature type="region of interest" description="Disordered" evidence="1">
    <location>
        <begin position="50"/>
        <end position="78"/>
    </location>
</feature>
<organism evidence="3 4">
    <name type="scientific">Terrisporobacter hibernicus</name>
    <dbReference type="NCBI Taxonomy" id="2813371"/>
    <lineage>
        <taxon>Bacteria</taxon>
        <taxon>Bacillati</taxon>
        <taxon>Bacillota</taxon>
        <taxon>Clostridia</taxon>
        <taxon>Peptostreptococcales</taxon>
        <taxon>Peptostreptococcaceae</taxon>
        <taxon>Terrisporobacter</taxon>
    </lineage>
</organism>
<evidence type="ECO:0000256" key="1">
    <source>
        <dbReference type="SAM" id="MobiDB-lite"/>
    </source>
</evidence>
<evidence type="ECO:0000256" key="2">
    <source>
        <dbReference type="SAM" id="Phobius"/>
    </source>
</evidence>
<feature type="transmembrane region" description="Helical" evidence="2">
    <location>
        <begin position="6"/>
        <end position="23"/>
    </location>
</feature>
<name>A0AAX2ZK60_9FIRM</name>
<dbReference type="RefSeq" id="WP_228417049.1">
    <property type="nucleotide sequence ID" value="NZ_CP081135.1"/>
</dbReference>
<keyword evidence="2" id="KW-0812">Transmembrane</keyword>
<dbReference type="KEGG" id="tem:JW646_07045"/>
<reference evidence="3 4" key="1">
    <citation type="journal article" date="2023" name="Int. J. Syst. Evol. Microbiol.">
        <title>Terrisporobacter hibernicus sp. nov., isolated from bovine faeces in Northern Ireland.</title>
        <authorList>
            <person name="Mitchell M."/>
            <person name="Nguyen S.V."/>
            <person name="Connor M."/>
            <person name="Fairley D.J."/>
            <person name="Donoghue O."/>
            <person name="Marshall H."/>
            <person name="Koolman L."/>
            <person name="McMullan G."/>
            <person name="Schaffer K.E."/>
            <person name="McGrath J.W."/>
            <person name="Fanning S."/>
        </authorList>
    </citation>
    <scope>NUCLEOTIDE SEQUENCE [LARGE SCALE GENOMIC DNA]</scope>
    <source>
        <strain evidence="3 4">MCA3</strain>
    </source>
</reference>
<protein>
    <submittedName>
        <fullName evidence="3">Uncharacterized protein</fullName>
    </submittedName>
</protein>
<dbReference type="Proteomes" id="UP001198983">
    <property type="component" value="Chromosome"/>
</dbReference>
<keyword evidence="2" id="KW-0472">Membrane</keyword>
<accession>A0AAX2ZK60</accession>
<feature type="compositionally biased region" description="Low complexity" evidence="1">
    <location>
        <begin position="50"/>
        <end position="64"/>
    </location>
</feature>